<feature type="compositionally biased region" description="Polar residues" evidence="1">
    <location>
        <begin position="15"/>
        <end position="25"/>
    </location>
</feature>
<reference evidence="2 3" key="1">
    <citation type="submission" date="2018-11" db="EMBL/GenBank/DDBJ databases">
        <authorList>
            <person name="Mardanov A.V."/>
            <person name="Ravin N.V."/>
            <person name="Dedysh S.N."/>
        </authorList>
    </citation>
    <scope>NUCLEOTIDE SEQUENCE [LARGE SCALE GENOMIC DNA]</scope>
    <source>
        <strain evidence="2 3">AF10</strain>
    </source>
</reference>
<dbReference type="Proteomes" id="UP000289437">
    <property type="component" value="Unassembled WGS sequence"/>
</dbReference>
<sequence length="234" mass="25129">MPILNLSGTPDVAGNSVTPQGTTSAKHPELNGTVVYDDVIPLAETFDEPIFAESLSIDYPDLSGGLTLFGELQRRVVQSTETGLYSFYYRLTNDSNSVATVFTVVLYPPMSAYVEVDYRLDGLGQASPSSIDSGLPEPYSSFNGQNPEIEFQTAIRPGESSKFFLALPFAKKNFDGSTDFKSSGATGFLKSGGNIALGITTTLLPIGFVFPAPTVVPLQHRTGTRPPLHPGRVR</sequence>
<evidence type="ECO:0000313" key="3">
    <source>
        <dbReference type="Proteomes" id="UP000289437"/>
    </source>
</evidence>
<protein>
    <submittedName>
        <fullName evidence="2">Uncharacterized protein</fullName>
    </submittedName>
</protein>
<evidence type="ECO:0000313" key="2">
    <source>
        <dbReference type="EMBL" id="RXH55553.1"/>
    </source>
</evidence>
<feature type="region of interest" description="Disordered" evidence="1">
    <location>
        <begin position="1"/>
        <end position="28"/>
    </location>
</feature>
<dbReference type="EMBL" id="RDSM01000002">
    <property type="protein sequence ID" value="RXH55553.1"/>
    <property type="molecule type" value="Genomic_DNA"/>
</dbReference>
<proteinExistence type="predicted"/>
<accession>A0A4Q0SWT8</accession>
<keyword evidence="3" id="KW-1185">Reference proteome</keyword>
<gene>
    <name evidence="2" type="ORF">GRAN_2410</name>
</gene>
<dbReference type="RefSeq" id="WP_128913187.1">
    <property type="nucleotide sequence ID" value="NZ_RDSM01000002.1"/>
</dbReference>
<reference evidence="3" key="2">
    <citation type="submission" date="2019-02" db="EMBL/GenBank/DDBJ databases">
        <title>Granulicella sibirica sp. nov., a psychrotolerant acidobacterium isolated from an organic soil layer in forested tundra, West Siberia.</title>
        <authorList>
            <person name="Oshkin I.Y."/>
            <person name="Kulichevskaya I.S."/>
            <person name="Rijpstra W.I.C."/>
            <person name="Sinninghe Damste J.S."/>
            <person name="Rakitin A.L."/>
            <person name="Ravin N.V."/>
            <person name="Dedysh S.N."/>
        </authorList>
    </citation>
    <scope>NUCLEOTIDE SEQUENCE [LARGE SCALE GENOMIC DNA]</scope>
    <source>
        <strain evidence="3">AF10</strain>
    </source>
</reference>
<dbReference type="AlphaFoldDB" id="A0A4Q0SWT8"/>
<name>A0A4Q0SWT8_9BACT</name>
<organism evidence="2 3">
    <name type="scientific">Granulicella sibirica</name>
    <dbReference type="NCBI Taxonomy" id="2479048"/>
    <lineage>
        <taxon>Bacteria</taxon>
        <taxon>Pseudomonadati</taxon>
        <taxon>Acidobacteriota</taxon>
        <taxon>Terriglobia</taxon>
        <taxon>Terriglobales</taxon>
        <taxon>Acidobacteriaceae</taxon>
        <taxon>Granulicella</taxon>
    </lineage>
</organism>
<evidence type="ECO:0000256" key="1">
    <source>
        <dbReference type="SAM" id="MobiDB-lite"/>
    </source>
</evidence>
<comment type="caution">
    <text evidence="2">The sequence shown here is derived from an EMBL/GenBank/DDBJ whole genome shotgun (WGS) entry which is preliminary data.</text>
</comment>
<dbReference type="OrthoDB" id="8758235at2"/>